<organism evidence="1 2">
    <name type="scientific">Microbacterium sufflavum</name>
    <dbReference type="NCBI Taxonomy" id="2851649"/>
    <lineage>
        <taxon>Bacteria</taxon>
        <taxon>Bacillati</taxon>
        <taxon>Actinomycetota</taxon>
        <taxon>Actinomycetes</taxon>
        <taxon>Micrococcales</taxon>
        <taxon>Microbacteriaceae</taxon>
        <taxon>Microbacterium</taxon>
    </lineage>
</organism>
<dbReference type="Proteomes" id="UP000831467">
    <property type="component" value="Chromosome"/>
</dbReference>
<gene>
    <name evidence="1" type="ORF">KV394_12000</name>
</gene>
<dbReference type="RefSeq" id="WP_247981538.1">
    <property type="nucleotide sequence ID" value="NZ_CP078076.1"/>
</dbReference>
<keyword evidence="2" id="KW-1185">Reference proteome</keyword>
<reference evidence="1 2" key="1">
    <citation type="submission" date="2021-06" db="EMBL/GenBank/DDBJ databases">
        <title>Genome-based taxonomic framework of Microbacterium strains isolated from marine environment, the description of four new species and reclassification of four preexisting species.</title>
        <authorList>
            <person name="Lee S.D."/>
            <person name="Kim S.-M."/>
            <person name="Byeon Y.-S."/>
            <person name="Yang H.L."/>
            <person name="Kim I.S."/>
        </authorList>
    </citation>
    <scope>NUCLEOTIDE SEQUENCE [LARGE SCALE GENOMIC DNA]</scope>
    <source>
        <strain evidence="1 2">SSW1-51</strain>
    </source>
</reference>
<accession>A0ABY4IG88</accession>
<dbReference type="InterPro" id="IPR032710">
    <property type="entry name" value="NTF2-like_dom_sf"/>
</dbReference>
<evidence type="ECO:0000313" key="1">
    <source>
        <dbReference type="EMBL" id="UPL11790.1"/>
    </source>
</evidence>
<sequence>MTLIEDLRTSEERLGTDAAAIAYRFEGRRGAQTYTADMVSTYVRDGGRWLLAVHQQTPA</sequence>
<dbReference type="SUPFAM" id="SSF54427">
    <property type="entry name" value="NTF2-like"/>
    <property type="match status" value="1"/>
</dbReference>
<evidence type="ECO:0000313" key="2">
    <source>
        <dbReference type="Proteomes" id="UP000831467"/>
    </source>
</evidence>
<proteinExistence type="predicted"/>
<dbReference type="EMBL" id="CP078076">
    <property type="protein sequence ID" value="UPL11790.1"/>
    <property type="molecule type" value="Genomic_DNA"/>
</dbReference>
<evidence type="ECO:0008006" key="3">
    <source>
        <dbReference type="Google" id="ProtNLM"/>
    </source>
</evidence>
<protein>
    <recommendedName>
        <fullName evidence="3">DUF4440 domain-containing protein</fullName>
    </recommendedName>
</protein>
<name>A0ABY4IG88_9MICO</name>